<name>A0A5K3F1B9_MESCO</name>
<dbReference type="InterPro" id="IPR035940">
    <property type="entry name" value="CAP_sf"/>
</dbReference>
<dbReference type="Pfam" id="PF00188">
    <property type="entry name" value="CAP"/>
    <property type="match status" value="1"/>
</dbReference>
<dbReference type="CDD" id="cd05380">
    <property type="entry name" value="CAP_euk"/>
    <property type="match status" value="1"/>
</dbReference>
<dbReference type="SUPFAM" id="SSF55797">
    <property type="entry name" value="PR-1-like"/>
    <property type="match status" value="1"/>
</dbReference>
<evidence type="ECO:0000259" key="1">
    <source>
        <dbReference type="SMART" id="SM00198"/>
    </source>
</evidence>
<proteinExistence type="predicted"/>
<sequence length="215" mass="24367">MSVRSSFPSNFLSLPLLHGIQLKTMKILVALLSVLWLGSVQCLTTDERDAALQYLTQLRENVQPPASNMMLLNYSVELEQIAERYLSRCPDNHPDPLVDTEFNGTTMTIKSYSPYKPSVLEYLQDYQSSLRFCDSQHRHFAFCQSHRKMVWAQSTEVGCAIHFCGPARHSNYLIGCLYKPGMNNPPDQTYTVGESCSQCPQGYSCYRKQCTKASA</sequence>
<dbReference type="AlphaFoldDB" id="A0A5K3F1B9"/>
<dbReference type="InterPro" id="IPR014044">
    <property type="entry name" value="CAP_dom"/>
</dbReference>
<protein>
    <submittedName>
        <fullName evidence="2">SCP domain-containing protein</fullName>
    </submittedName>
</protein>
<dbReference type="Gene3D" id="3.40.33.10">
    <property type="entry name" value="CAP"/>
    <property type="match status" value="1"/>
</dbReference>
<organism evidence="2">
    <name type="scientific">Mesocestoides corti</name>
    <name type="common">Flatworm</name>
    <dbReference type="NCBI Taxonomy" id="53468"/>
    <lineage>
        <taxon>Eukaryota</taxon>
        <taxon>Metazoa</taxon>
        <taxon>Spiralia</taxon>
        <taxon>Lophotrochozoa</taxon>
        <taxon>Platyhelminthes</taxon>
        <taxon>Cestoda</taxon>
        <taxon>Eucestoda</taxon>
        <taxon>Cyclophyllidea</taxon>
        <taxon>Mesocestoididae</taxon>
        <taxon>Mesocestoides</taxon>
    </lineage>
</organism>
<accession>A0A5K3F1B9</accession>
<dbReference type="SMART" id="SM00198">
    <property type="entry name" value="SCP"/>
    <property type="match status" value="1"/>
</dbReference>
<reference evidence="2" key="1">
    <citation type="submission" date="2019-11" db="UniProtKB">
        <authorList>
            <consortium name="WormBaseParasite"/>
        </authorList>
    </citation>
    <scope>IDENTIFICATION</scope>
</reference>
<dbReference type="WBParaSite" id="MCU_004157-RB">
    <property type="protein sequence ID" value="MCU_004157-RB"/>
    <property type="gene ID" value="MCU_004157"/>
</dbReference>
<evidence type="ECO:0000313" key="2">
    <source>
        <dbReference type="WBParaSite" id="MCU_004157-RB"/>
    </source>
</evidence>
<feature type="domain" description="SCP" evidence="1">
    <location>
        <begin position="46"/>
        <end position="186"/>
    </location>
</feature>